<protein>
    <submittedName>
        <fullName evidence="1">1-acylglycerol-3-phosphate O-acyltransferase 4 (Lysophosphatidic acid acyltransferase, delta)</fullName>
    </submittedName>
</protein>
<reference evidence="1" key="1">
    <citation type="submission" date="2016-05" db="EMBL/GenBank/DDBJ databases">
        <authorList>
            <person name="Lavstsen T."/>
            <person name="Jespersen J.S."/>
        </authorList>
    </citation>
    <scope>NUCLEOTIDE SEQUENCE</scope>
    <source>
        <tissue evidence="1">Brain</tissue>
    </source>
</reference>
<reference evidence="1" key="2">
    <citation type="submission" date="2016-06" db="EMBL/GenBank/DDBJ databases">
        <title>The genome of a short-lived fish provides insights into sex chromosome evolution and the genetic control of aging.</title>
        <authorList>
            <person name="Reichwald K."/>
            <person name="Felder M."/>
            <person name="Petzold A."/>
            <person name="Koch P."/>
            <person name="Groth M."/>
            <person name="Platzer M."/>
        </authorList>
    </citation>
    <scope>NUCLEOTIDE SEQUENCE</scope>
    <source>
        <tissue evidence="1">Brain</tissue>
    </source>
</reference>
<gene>
    <name evidence="1" type="primary">AGPAT4</name>
</gene>
<keyword evidence="1" id="KW-0012">Acyltransferase</keyword>
<accession>A0A1A8J035</accession>
<dbReference type="EMBL" id="HAED01015663">
    <property type="protein sequence ID" value="SBR02108.1"/>
    <property type="molecule type" value="Transcribed_RNA"/>
</dbReference>
<dbReference type="GO" id="GO:0016746">
    <property type="term" value="F:acyltransferase activity"/>
    <property type="evidence" value="ECO:0007669"/>
    <property type="project" value="UniProtKB-KW"/>
</dbReference>
<name>A0A1A8J035_NOTKU</name>
<dbReference type="AlphaFoldDB" id="A0A1A8J035"/>
<feature type="non-terminal residue" evidence="1">
    <location>
        <position position="37"/>
    </location>
</feature>
<evidence type="ECO:0000313" key="1">
    <source>
        <dbReference type="EMBL" id="SBR02108.1"/>
    </source>
</evidence>
<sequence>MGNVMFADPWKVVGTDSIFQEIFLILCVNRIVSRSST</sequence>
<proteinExistence type="predicted"/>
<organism evidence="1">
    <name type="scientific">Nothobranchius kuhntae</name>
    <name type="common">Beira killifish</name>
    <dbReference type="NCBI Taxonomy" id="321403"/>
    <lineage>
        <taxon>Eukaryota</taxon>
        <taxon>Metazoa</taxon>
        <taxon>Chordata</taxon>
        <taxon>Craniata</taxon>
        <taxon>Vertebrata</taxon>
        <taxon>Euteleostomi</taxon>
        <taxon>Actinopterygii</taxon>
        <taxon>Neopterygii</taxon>
        <taxon>Teleostei</taxon>
        <taxon>Neoteleostei</taxon>
        <taxon>Acanthomorphata</taxon>
        <taxon>Ovalentaria</taxon>
        <taxon>Atherinomorphae</taxon>
        <taxon>Cyprinodontiformes</taxon>
        <taxon>Nothobranchiidae</taxon>
        <taxon>Nothobranchius</taxon>
    </lineage>
</organism>
<keyword evidence="1" id="KW-0808">Transferase</keyword>